<keyword evidence="3" id="KW-1185">Reference proteome</keyword>
<comment type="caution">
    <text evidence="2">The sequence shown here is derived from an EMBL/GenBank/DDBJ whole genome shotgun (WGS) entry which is preliminary data.</text>
</comment>
<feature type="region of interest" description="Disordered" evidence="1">
    <location>
        <begin position="1"/>
        <end position="101"/>
    </location>
</feature>
<gene>
    <name evidence="2" type="ORF">SNEC2469_LOCUS24202</name>
</gene>
<feature type="compositionally biased region" description="Pro residues" evidence="1">
    <location>
        <begin position="155"/>
        <end position="164"/>
    </location>
</feature>
<proteinExistence type="predicted"/>
<sequence length="246" mass="25510">DTTAPAPSKGKSSSVAADTAAAKSSSGDPGAAESSTPSPPKGKSTGPAVPAPAAKMGKGRGKRNPRDPESNTTRKRIAGGWQSGFEKYTQRPPPGAGPVAAPKASVAVGRAGAPMAVPMGSMASGDLLVKARGFPKKNAMHAILSPPNQGSGAALPPPPPPRAPGPMMEGGSVSAYSQRFKVWANLSTEFSWLRDRVDLEFRRRHKLDVALPSSPPLSLDGDAFQLQRALQAAVFFHNQHAMFMSL</sequence>
<evidence type="ECO:0000313" key="3">
    <source>
        <dbReference type="Proteomes" id="UP000601435"/>
    </source>
</evidence>
<feature type="compositionally biased region" description="Polar residues" evidence="1">
    <location>
        <begin position="1"/>
        <end position="27"/>
    </location>
</feature>
<protein>
    <submittedName>
        <fullName evidence="2">Uncharacterized protein</fullName>
    </submittedName>
</protein>
<evidence type="ECO:0000313" key="2">
    <source>
        <dbReference type="EMBL" id="CAE7815659.1"/>
    </source>
</evidence>
<organism evidence="2 3">
    <name type="scientific">Symbiodinium necroappetens</name>
    <dbReference type="NCBI Taxonomy" id="1628268"/>
    <lineage>
        <taxon>Eukaryota</taxon>
        <taxon>Sar</taxon>
        <taxon>Alveolata</taxon>
        <taxon>Dinophyceae</taxon>
        <taxon>Suessiales</taxon>
        <taxon>Symbiodiniaceae</taxon>
        <taxon>Symbiodinium</taxon>
    </lineage>
</organism>
<accession>A0A812Z8H4</accession>
<evidence type="ECO:0000256" key="1">
    <source>
        <dbReference type="SAM" id="MobiDB-lite"/>
    </source>
</evidence>
<feature type="region of interest" description="Disordered" evidence="1">
    <location>
        <begin position="144"/>
        <end position="170"/>
    </location>
</feature>
<reference evidence="2" key="1">
    <citation type="submission" date="2021-02" db="EMBL/GenBank/DDBJ databases">
        <authorList>
            <person name="Dougan E. K."/>
            <person name="Rhodes N."/>
            <person name="Thang M."/>
            <person name="Chan C."/>
        </authorList>
    </citation>
    <scope>NUCLEOTIDE SEQUENCE</scope>
</reference>
<name>A0A812Z8H4_9DINO</name>
<feature type="non-terminal residue" evidence="2">
    <location>
        <position position="1"/>
    </location>
</feature>
<dbReference type="AlphaFoldDB" id="A0A812Z8H4"/>
<dbReference type="Proteomes" id="UP000601435">
    <property type="component" value="Unassembled WGS sequence"/>
</dbReference>
<dbReference type="EMBL" id="CAJNJA010046219">
    <property type="protein sequence ID" value="CAE7815659.1"/>
    <property type="molecule type" value="Genomic_DNA"/>
</dbReference>